<proteinExistence type="predicted"/>
<gene>
    <name evidence="3" type="ORF">TRIUR3_28654</name>
</gene>
<evidence type="ECO:0000256" key="2">
    <source>
        <dbReference type="SAM" id="Phobius"/>
    </source>
</evidence>
<protein>
    <submittedName>
        <fullName evidence="3">Uncharacterized protein</fullName>
    </submittedName>
</protein>
<feature type="transmembrane region" description="Helical" evidence="2">
    <location>
        <begin position="150"/>
        <end position="170"/>
    </location>
</feature>
<dbReference type="PANTHER" id="PTHR34835:SF62">
    <property type="entry name" value="AMINOTRANSFERASE-LIKE PLANT MOBILE DOMAIN-CONTAINING PROTEIN"/>
    <property type="match status" value="1"/>
</dbReference>
<reference evidence="3" key="1">
    <citation type="journal article" date="2013" name="Nature">
        <title>Draft genome of the wheat A-genome progenitor Triticum urartu.</title>
        <authorList>
            <person name="Ling H.Q."/>
            <person name="Zhao S."/>
            <person name="Liu D."/>
            <person name="Wang J."/>
            <person name="Sun H."/>
            <person name="Zhang C."/>
            <person name="Fan H."/>
            <person name="Li D."/>
            <person name="Dong L."/>
            <person name="Tao Y."/>
            <person name="Gao C."/>
            <person name="Wu H."/>
            <person name="Li Y."/>
            <person name="Cui Y."/>
            <person name="Guo X."/>
            <person name="Zheng S."/>
            <person name="Wang B."/>
            <person name="Yu K."/>
            <person name="Liang Q."/>
            <person name="Yang W."/>
            <person name="Lou X."/>
            <person name="Chen J."/>
            <person name="Feng M."/>
            <person name="Jian J."/>
            <person name="Zhang X."/>
            <person name="Luo G."/>
            <person name="Jiang Y."/>
            <person name="Liu J."/>
            <person name="Wang Z."/>
            <person name="Sha Y."/>
            <person name="Zhang B."/>
            <person name="Wu H."/>
            <person name="Tang D."/>
            <person name="Shen Q."/>
            <person name="Xue P."/>
            <person name="Zou S."/>
            <person name="Wang X."/>
            <person name="Liu X."/>
            <person name="Wang F."/>
            <person name="Yang Y."/>
            <person name="An X."/>
            <person name="Dong Z."/>
            <person name="Zhang K."/>
            <person name="Zhang X."/>
            <person name="Luo M.C."/>
            <person name="Dvorak J."/>
            <person name="Tong Y."/>
            <person name="Wang J."/>
            <person name="Yang H."/>
            <person name="Li Z."/>
            <person name="Wang D."/>
            <person name="Zhang A."/>
            <person name="Wang J."/>
        </authorList>
    </citation>
    <scope>NUCLEOTIDE SEQUENCE</scope>
</reference>
<evidence type="ECO:0000313" key="3">
    <source>
        <dbReference type="EMBL" id="EMS48229.1"/>
    </source>
</evidence>
<dbReference type="PANTHER" id="PTHR34835">
    <property type="entry name" value="OS07G0283600 PROTEIN-RELATED"/>
    <property type="match status" value="1"/>
</dbReference>
<feature type="compositionally biased region" description="Polar residues" evidence="1">
    <location>
        <begin position="521"/>
        <end position="540"/>
    </location>
</feature>
<evidence type="ECO:0000256" key="1">
    <source>
        <dbReference type="SAM" id="MobiDB-lite"/>
    </source>
</evidence>
<dbReference type="STRING" id="4572.M7ZJG3"/>
<feature type="region of interest" description="Disordered" evidence="1">
    <location>
        <begin position="503"/>
        <end position="560"/>
    </location>
</feature>
<keyword evidence="2" id="KW-0472">Membrane</keyword>
<feature type="compositionally biased region" description="Low complexity" evidence="1">
    <location>
        <begin position="662"/>
        <end position="671"/>
    </location>
</feature>
<accession>M7ZJG3</accession>
<feature type="region of interest" description="Disordered" evidence="1">
    <location>
        <begin position="648"/>
        <end position="671"/>
    </location>
</feature>
<keyword evidence="2" id="KW-1133">Transmembrane helix</keyword>
<organism evidence="3">
    <name type="scientific">Triticum urartu</name>
    <name type="common">Red wild einkorn</name>
    <name type="synonym">Crithodium urartu</name>
    <dbReference type="NCBI Taxonomy" id="4572"/>
    <lineage>
        <taxon>Eukaryota</taxon>
        <taxon>Viridiplantae</taxon>
        <taxon>Streptophyta</taxon>
        <taxon>Embryophyta</taxon>
        <taxon>Tracheophyta</taxon>
        <taxon>Spermatophyta</taxon>
        <taxon>Magnoliopsida</taxon>
        <taxon>Liliopsida</taxon>
        <taxon>Poales</taxon>
        <taxon>Poaceae</taxon>
        <taxon>BOP clade</taxon>
        <taxon>Pooideae</taxon>
        <taxon>Triticodae</taxon>
        <taxon>Triticeae</taxon>
        <taxon>Triticinae</taxon>
        <taxon>Triticum</taxon>
    </lineage>
</organism>
<keyword evidence="2" id="KW-0812">Transmembrane</keyword>
<dbReference type="AlphaFoldDB" id="M7ZJG3"/>
<name>M7ZJG3_TRIUA</name>
<sequence length="838" mass="92210">MESSSSSIRRRTTPPALLLIPCPFCRDRIITNICGPRGSQPGNRYYKCCKKDVSFTGAVNFLKLFWPDSSISSSNGRADFCCPVWEMPVLRVAGRLRSVPGGAISCGRSSTQPRNFSSFAKNSSSEGQLPWSSSATGPVRFNTMLGIANLLATLLLIAFAFVVFVTMYFAQGLMPDQFSSVAEMGSNGQAADIGCQNSTESHGATTDILPPNTTSRSSVRHAVSVMKGFCEYKCWLKLNLKLSSWVMSKVEVSQKAIIISGRKTLKFSSADVGMVFGIPSGNRDVLGPDGNINEESISFIKKTLGMDLASSHSLRSAEAFLKRDITDQSSKIEKECFQIAFVIFVMGHVLAPSCKHDYKTIDFWGALSKAENIPQFNWCDYVMQCLLDAVTKLKMDIKNGVSTTNLTGGHLFLQVNTFLFQGIIHVFGPKHFKTVCFTIILLMHVFYLDNLDLGIFNKKHDVLPRVNVFDQDTLRKMATMATDVGLPEPSFSSAPVNNHKLRDPSTVCYSRSRPQKEPVTPSMSAPLASNNPLSQHQATARKTVPCRPPTNANQQLSPAISPRQLSALDYSNHIARHFPLVSKQPIAVLLCEQNARAIRHVTTARHNIQTDMVNFTDKLFAALAANCTCCAARGFSDCPLQFVNDSATPKSHTVQPEHSHPSSSNNMSNFNTPVSDKIQGVRLQLSDDEGVFLQQPTHFFCHKSYPEWFTLPTPSSHSLSFSTESSSQRQRVLKRPRCSGSSLVKAQTSVQKCPVIHGTNDSSMNEEICAADQKYARCILASIKDIYADCIGNESSSVIFGVNCAAIPKRKILTQLRIQPLVCRASGCPRTNSLRRTS</sequence>
<dbReference type="EMBL" id="KD251487">
    <property type="protein sequence ID" value="EMS48229.1"/>
    <property type="molecule type" value="Genomic_DNA"/>
</dbReference>